<evidence type="ECO:0000313" key="2">
    <source>
        <dbReference type="Proteomes" id="UP000076727"/>
    </source>
</evidence>
<keyword evidence="2" id="KW-1185">Reference proteome</keyword>
<evidence type="ECO:0000313" key="1">
    <source>
        <dbReference type="EMBL" id="KZT65377.1"/>
    </source>
</evidence>
<gene>
    <name evidence="1" type="ORF">DAEQUDRAFT_731541</name>
</gene>
<reference evidence="1 2" key="1">
    <citation type="journal article" date="2016" name="Mol. Biol. Evol.">
        <title>Comparative Genomics of Early-Diverging Mushroom-Forming Fungi Provides Insights into the Origins of Lignocellulose Decay Capabilities.</title>
        <authorList>
            <person name="Nagy L.G."/>
            <person name="Riley R."/>
            <person name="Tritt A."/>
            <person name="Adam C."/>
            <person name="Daum C."/>
            <person name="Floudas D."/>
            <person name="Sun H."/>
            <person name="Yadav J.S."/>
            <person name="Pangilinan J."/>
            <person name="Larsson K.H."/>
            <person name="Matsuura K."/>
            <person name="Barry K."/>
            <person name="Labutti K."/>
            <person name="Kuo R."/>
            <person name="Ohm R.A."/>
            <person name="Bhattacharya S.S."/>
            <person name="Shirouzu T."/>
            <person name="Yoshinaga Y."/>
            <person name="Martin F.M."/>
            <person name="Grigoriev I.V."/>
            <person name="Hibbett D.S."/>
        </authorList>
    </citation>
    <scope>NUCLEOTIDE SEQUENCE [LARGE SCALE GENOMIC DNA]</scope>
    <source>
        <strain evidence="1 2">L-15889</strain>
    </source>
</reference>
<sequence length="83" mass="9534">MSFRLNACGPSFFVLPGSYLLAGVEEALAYRTDCCAQLVSHNGKYAAFRRLVFVAWKQRRVFHSRRLQYVCDYRNIVNAAKLV</sequence>
<name>A0A165M8Z9_9APHY</name>
<dbReference type="Proteomes" id="UP000076727">
    <property type="component" value="Unassembled WGS sequence"/>
</dbReference>
<dbReference type="AlphaFoldDB" id="A0A165M8Z9"/>
<accession>A0A165M8Z9</accession>
<dbReference type="EMBL" id="KV429107">
    <property type="protein sequence ID" value="KZT65377.1"/>
    <property type="molecule type" value="Genomic_DNA"/>
</dbReference>
<proteinExistence type="predicted"/>
<organism evidence="1 2">
    <name type="scientific">Daedalea quercina L-15889</name>
    <dbReference type="NCBI Taxonomy" id="1314783"/>
    <lineage>
        <taxon>Eukaryota</taxon>
        <taxon>Fungi</taxon>
        <taxon>Dikarya</taxon>
        <taxon>Basidiomycota</taxon>
        <taxon>Agaricomycotina</taxon>
        <taxon>Agaricomycetes</taxon>
        <taxon>Polyporales</taxon>
        <taxon>Fomitopsis</taxon>
    </lineage>
</organism>
<protein>
    <submittedName>
        <fullName evidence="1">Uncharacterized protein</fullName>
    </submittedName>
</protein>